<proteinExistence type="predicted"/>
<protein>
    <submittedName>
        <fullName evidence="1">Uncharacterized protein</fullName>
    </submittedName>
</protein>
<name>A0A5A7NA82_9PROT</name>
<dbReference type="EMBL" id="BKCN01000009">
    <property type="protein sequence ID" value="GER04370.1"/>
    <property type="molecule type" value="Genomic_DNA"/>
</dbReference>
<organism evidence="1 2">
    <name type="scientific">Iodidimonas nitroreducens</name>
    <dbReference type="NCBI Taxonomy" id="1236968"/>
    <lineage>
        <taxon>Bacteria</taxon>
        <taxon>Pseudomonadati</taxon>
        <taxon>Pseudomonadota</taxon>
        <taxon>Alphaproteobacteria</taxon>
        <taxon>Iodidimonadales</taxon>
        <taxon>Iodidimonadaceae</taxon>
        <taxon>Iodidimonas</taxon>
    </lineage>
</organism>
<gene>
    <name evidence="1" type="ORF">JCM17846_20520</name>
</gene>
<dbReference type="Proteomes" id="UP000324996">
    <property type="component" value="Unassembled WGS sequence"/>
</dbReference>
<keyword evidence="2" id="KW-1185">Reference proteome</keyword>
<accession>A0A5A7NA82</accession>
<evidence type="ECO:0000313" key="1">
    <source>
        <dbReference type="EMBL" id="GER04370.1"/>
    </source>
</evidence>
<dbReference type="AlphaFoldDB" id="A0A5A7NA82"/>
<comment type="caution">
    <text evidence="1">The sequence shown here is derived from an EMBL/GenBank/DDBJ whole genome shotgun (WGS) entry which is preliminary data.</text>
</comment>
<reference evidence="1 2" key="1">
    <citation type="submission" date="2019-09" db="EMBL/GenBank/DDBJ databases">
        <title>NBRP : Genome information of microbial organism related human and environment.</title>
        <authorList>
            <person name="Hattori M."/>
            <person name="Oshima K."/>
            <person name="Inaba H."/>
            <person name="Suda W."/>
            <person name="Sakamoto M."/>
            <person name="Iino T."/>
            <person name="Kitahara M."/>
            <person name="Oshida Y."/>
            <person name="Iida T."/>
            <person name="Kudo T."/>
            <person name="Itoh T."/>
            <person name="Ohkuma M."/>
        </authorList>
    </citation>
    <scope>NUCLEOTIDE SEQUENCE [LARGE SCALE GENOMIC DNA]</scope>
    <source>
        <strain evidence="1 2">Q-1</strain>
    </source>
</reference>
<sequence length="64" mass="7178">MGEMTMGKAETIRTGKLGKKDLRLVHMNGTFFGLVDGERCAKGDQPMMFGEICMIKQEQRTPDI</sequence>
<evidence type="ECO:0000313" key="2">
    <source>
        <dbReference type="Proteomes" id="UP000324996"/>
    </source>
</evidence>